<dbReference type="EMBL" id="OW152813">
    <property type="protein sequence ID" value="CAH2035488.1"/>
    <property type="molecule type" value="Genomic_DNA"/>
</dbReference>
<dbReference type="Proteomes" id="UP000837857">
    <property type="component" value="Chromosome 1"/>
</dbReference>
<evidence type="ECO:0008006" key="3">
    <source>
        <dbReference type="Google" id="ProtNLM"/>
    </source>
</evidence>
<evidence type="ECO:0000313" key="1">
    <source>
        <dbReference type="EMBL" id="CAH2035488.1"/>
    </source>
</evidence>
<feature type="non-terminal residue" evidence="1">
    <location>
        <position position="1"/>
    </location>
</feature>
<accession>A0ABN8HKV8</accession>
<sequence length="240" mass="26674">MGCERREAIAVIRNTKTQRSNRAPMAAPFLRFPPPALAPSLVHRDHEVLATESTPTASSPVASTSAAPGGNFSRCTARFTGEARDAETVEAFIEAVQVYKECADVSDEHALRGFPMLLEGNAAAWWRGTRNGVLSWSEAVVRLRTMYGSPPPAYKVLREIFAAEQQGDERGEVFVAKVRAIIARLPYNVPETMQIDIIYGLLHRHIKKRLARDSIISLEHLSEKVRVTEEAIEEIKLPSR</sequence>
<gene>
    <name evidence="1" type="ORF">IPOD504_LOCUS573</name>
</gene>
<reference evidence="1" key="1">
    <citation type="submission" date="2022-03" db="EMBL/GenBank/DDBJ databases">
        <authorList>
            <person name="Martin H S."/>
        </authorList>
    </citation>
    <scope>NUCLEOTIDE SEQUENCE</scope>
</reference>
<organism evidence="1 2">
    <name type="scientific">Iphiclides podalirius</name>
    <name type="common">scarce swallowtail</name>
    <dbReference type="NCBI Taxonomy" id="110791"/>
    <lineage>
        <taxon>Eukaryota</taxon>
        <taxon>Metazoa</taxon>
        <taxon>Ecdysozoa</taxon>
        <taxon>Arthropoda</taxon>
        <taxon>Hexapoda</taxon>
        <taxon>Insecta</taxon>
        <taxon>Pterygota</taxon>
        <taxon>Neoptera</taxon>
        <taxon>Endopterygota</taxon>
        <taxon>Lepidoptera</taxon>
        <taxon>Glossata</taxon>
        <taxon>Ditrysia</taxon>
        <taxon>Papilionoidea</taxon>
        <taxon>Papilionidae</taxon>
        <taxon>Papilioninae</taxon>
        <taxon>Iphiclides</taxon>
    </lineage>
</organism>
<name>A0ABN8HKV8_9NEOP</name>
<proteinExistence type="predicted"/>
<evidence type="ECO:0000313" key="2">
    <source>
        <dbReference type="Proteomes" id="UP000837857"/>
    </source>
</evidence>
<protein>
    <recommendedName>
        <fullName evidence="3">Activity-regulated cytoskeleton associated protein 2</fullName>
    </recommendedName>
</protein>
<keyword evidence="2" id="KW-1185">Reference proteome</keyword>